<protein>
    <recommendedName>
        <fullName evidence="3">Helix-turn-helix domain-containing protein</fullName>
    </recommendedName>
</protein>
<gene>
    <name evidence="1" type="ORF">PM10SUCC1_38220</name>
</gene>
<dbReference type="Pfam" id="PF13730">
    <property type="entry name" value="HTH_36"/>
    <property type="match status" value="1"/>
</dbReference>
<keyword evidence="2" id="KW-1185">Reference proteome</keyword>
<name>A0A9W6LPW0_9FUSO</name>
<dbReference type="RefSeq" id="WP_281838062.1">
    <property type="nucleotide sequence ID" value="NZ_BSDY01000045.1"/>
</dbReference>
<reference evidence="1" key="1">
    <citation type="submission" date="2022-12" db="EMBL/GenBank/DDBJ databases">
        <title>Reference genome sequencing for broad-spectrum identification of bacterial and archaeal isolates by mass spectrometry.</title>
        <authorList>
            <person name="Sekiguchi Y."/>
            <person name="Tourlousse D.M."/>
        </authorList>
    </citation>
    <scope>NUCLEOTIDE SEQUENCE</scope>
    <source>
        <strain evidence="1">10succ1</strain>
    </source>
</reference>
<accession>A0A9W6LPW0</accession>
<organism evidence="1 2">
    <name type="scientific">Propionigenium maris DSM 9537</name>
    <dbReference type="NCBI Taxonomy" id="1123000"/>
    <lineage>
        <taxon>Bacteria</taxon>
        <taxon>Fusobacteriati</taxon>
        <taxon>Fusobacteriota</taxon>
        <taxon>Fusobacteriia</taxon>
        <taxon>Fusobacteriales</taxon>
        <taxon>Fusobacteriaceae</taxon>
        <taxon>Propionigenium</taxon>
    </lineage>
</organism>
<dbReference type="SUPFAM" id="SSF46785">
    <property type="entry name" value="Winged helix' DNA-binding domain"/>
    <property type="match status" value="1"/>
</dbReference>
<evidence type="ECO:0000313" key="1">
    <source>
        <dbReference type="EMBL" id="GLI58308.1"/>
    </source>
</evidence>
<comment type="caution">
    <text evidence="1">The sequence shown here is derived from an EMBL/GenBank/DDBJ whole genome shotgun (WGS) entry which is preliminary data.</text>
</comment>
<evidence type="ECO:0000313" key="2">
    <source>
        <dbReference type="Proteomes" id="UP001144471"/>
    </source>
</evidence>
<dbReference type="InterPro" id="IPR036390">
    <property type="entry name" value="WH_DNA-bd_sf"/>
</dbReference>
<dbReference type="Gene3D" id="1.10.10.10">
    <property type="entry name" value="Winged helix-like DNA-binding domain superfamily/Winged helix DNA-binding domain"/>
    <property type="match status" value="1"/>
</dbReference>
<proteinExistence type="predicted"/>
<dbReference type="InterPro" id="IPR036388">
    <property type="entry name" value="WH-like_DNA-bd_sf"/>
</dbReference>
<dbReference type="AlphaFoldDB" id="A0A9W6LPW0"/>
<evidence type="ECO:0008006" key="3">
    <source>
        <dbReference type="Google" id="ProtNLM"/>
    </source>
</evidence>
<dbReference type="Proteomes" id="UP001144471">
    <property type="component" value="Unassembled WGS sequence"/>
</dbReference>
<sequence length="354" mass="41264">MEVRQFVGTIFEDGFGMIPQRIMRDRKLSSNGKVVYSYLASYAWNTTRVYPKQKTMSEDLGISEEKLRKCLKELYDLGYVQKEKYLIPEEDRTSPKQRYRNVYILTNSLKEIIEIKDKRVEEIFETTENIEEFEPPCFEGVQNEPPQSEAPQNKGVNNKRITRIKETINKKTTTKNDKEKGKIHEVENVDHLNPSDTALEKTGFYGVENVDSKKNTTSETQGKNNYKNYVKEILKECGFESLTKGTVKNILALSPTYDRLREVLAYVKINEMGEGAIVKALRDEWVTREPKRRLPKKLSREDKISLAKSKLGMDRVKQIREGLVEKYKRYQGSPSFDRHISRELDEKLCKLYSS</sequence>
<dbReference type="EMBL" id="BSDY01000045">
    <property type="protein sequence ID" value="GLI58308.1"/>
    <property type="molecule type" value="Genomic_DNA"/>
</dbReference>